<dbReference type="Pfam" id="PF00994">
    <property type="entry name" value="MoCF_biosynth"/>
    <property type="match status" value="1"/>
</dbReference>
<dbReference type="NCBIfam" id="TIGR00199">
    <property type="entry name" value="PncC_domain"/>
    <property type="match status" value="1"/>
</dbReference>
<dbReference type="InterPro" id="IPR008135">
    <property type="entry name" value="Competence-induced_CinA"/>
</dbReference>
<dbReference type="InterPro" id="IPR001453">
    <property type="entry name" value="MoaB/Mog_dom"/>
</dbReference>
<sequence length="419" mass="46858">MKSLFAHIISIGDEVLLGDTLDTNAHFIAKQLNKINVQLNEISVIHDEEATIQKKIKEAALHADIIITTGGLGPTRDDKTKFVVADLLGEKLVMNEQALAWVEEHYAQNLRRSMNELTRNQALLPENSEPLRNQTGTACGIWSKYQNSVIINLPGVPVEMRHLMQTQVIPKIKKDFLANYRLHKYVRVYDVPESELAIILSDFENEMPENVKLAYLPKNSRIKMRFTGIGKDFSVLEKQLEDLAQKLKNIIPNNVYAENEQDMPERLKDLCLEKSLKIATAESFTAGLVSHRITSVSGSSGYFMGSLVAYDPQIKIQELGVSAEVVKTKGVVNEEVAIQMAKGAVEKFKADFAVSTTGVAGPNKDDFGNEVGLAYIGIASKQKATAIRLFYPHYERAEFTDRMADMAIEQLMNFILKEA</sequence>
<dbReference type="InterPro" id="IPR008136">
    <property type="entry name" value="CinA_C"/>
</dbReference>
<dbReference type="PIRSF" id="PIRSF006728">
    <property type="entry name" value="CinA"/>
    <property type="match status" value="1"/>
</dbReference>
<dbReference type="EMBL" id="CP035107">
    <property type="protein sequence ID" value="QAR31558.1"/>
    <property type="molecule type" value="Genomic_DNA"/>
</dbReference>
<evidence type="ECO:0000259" key="2">
    <source>
        <dbReference type="SMART" id="SM00852"/>
    </source>
</evidence>
<dbReference type="InterPro" id="IPR036653">
    <property type="entry name" value="CinA-like_C"/>
</dbReference>
<dbReference type="SUPFAM" id="SSF142433">
    <property type="entry name" value="CinA-like"/>
    <property type="match status" value="1"/>
</dbReference>
<evidence type="ECO:0000313" key="4">
    <source>
        <dbReference type="Proteomes" id="UP000287701"/>
    </source>
</evidence>
<accession>A0A410JU42</accession>
<dbReference type="CDD" id="cd00885">
    <property type="entry name" value="cinA"/>
    <property type="match status" value="1"/>
</dbReference>
<feature type="domain" description="MoaB/Mog" evidence="2">
    <location>
        <begin position="7"/>
        <end position="174"/>
    </location>
</feature>
<evidence type="ECO:0000313" key="3">
    <source>
        <dbReference type="EMBL" id="QAR31558.1"/>
    </source>
</evidence>
<comment type="similarity">
    <text evidence="1">Belongs to the CinA family.</text>
</comment>
<dbReference type="NCBIfam" id="TIGR00177">
    <property type="entry name" value="molyb_syn"/>
    <property type="match status" value="1"/>
</dbReference>
<dbReference type="Gene3D" id="3.40.980.10">
    <property type="entry name" value="MoaB/Mog-like domain"/>
    <property type="match status" value="1"/>
</dbReference>
<dbReference type="RefSeq" id="WP_128501975.1">
    <property type="nucleotide sequence ID" value="NZ_CP035107.1"/>
</dbReference>
<organism evidence="3 4">
    <name type="scientific">Ornithobacterium rhinotracheale</name>
    <dbReference type="NCBI Taxonomy" id="28251"/>
    <lineage>
        <taxon>Bacteria</taxon>
        <taxon>Pseudomonadati</taxon>
        <taxon>Bacteroidota</taxon>
        <taxon>Flavobacteriia</taxon>
        <taxon>Flavobacteriales</taxon>
        <taxon>Weeksellaceae</taxon>
        <taxon>Ornithobacterium</taxon>
    </lineage>
</organism>
<dbReference type="InterPro" id="IPR050101">
    <property type="entry name" value="CinA"/>
</dbReference>
<dbReference type="InterPro" id="IPR041424">
    <property type="entry name" value="CinA_KH"/>
</dbReference>
<protein>
    <recommendedName>
        <fullName evidence="1">CinA-like protein</fullName>
    </recommendedName>
</protein>
<dbReference type="Proteomes" id="UP000287701">
    <property type="component" value="Chromosome"/>
</dbReference>
<proteinExistence type="inferred from homology"/>
<name>A0A410JU42_ORNRH</name>
<dbReference type="AlphaFoldDB" id="A0A410JU42"/>
<dbReference type="SMART" id="SM00852">
    <property type="entry name" value="MoCF_biosynth"/>
    <property type="match status" value="1"/>
</dbReference>
<dbReference type="SUPFAM" id="SSF53218">
    <property type="entry name" value="Molybdenum cofactor biosynthesis proteins"/>
    <property type="match status" value="1"/>
</dbReference>
<dbReference type="NCBIfam" id="TIGR00200">
    <property type="entry name" value="cinA_nterm"/>
    <property type="match status" value="1"/>
</dbReference>
<dbReference type="Pfam" id="PF02464">
    <property type="entry name" value="CinA"/>
    <property type="match status" value="1"/>
</dbReference>
<dbReference type="HAMAP" id="MF_00226_B">
    <property type="entry name" value="CinA_B"/>
    <property type="match status" value="1"/>
</dbReference>
<gene>
    <name evidence="3" type="ORF">EQP59_09505</name>
</gene>
<dbReference type="PANTHER" id="PTHR13939">
    <property type="entry name" value="NICOTINAMIDE-NUCLEOTIDE AMIDOHYDROLASE PNCC"/>
    <property type="match status" value="1"/>
</dbReference>
<reference evidence="3 4" key="1">
    <citation type="submission" date="2019-01" db="EMBL/GenBank/DDBJ databases">
        <title>Whole Genome of Ornithobacterium rhinotracheale FARPER-174b.</title>
        <authorList>
            <person name="Tataje-Lavanda L.A."/>
            <person name="Montalvan A."/>
            <person name="Montesinos R."/>
            <person name="Zimic M."/>
            <person name="Fernandez-Sanchez M."/>
            <person name="Fernandez-Diaz M."/>
        </authorList>
    </citation>
    <scope>NUCLEOTIDE SEQUENCE [LARGE SCALE GENOMIC DNA]</scope>
    <source>
        <strain evidence="3 4">FARPER-174b</strain>
    </source>
</reference>
<dbReference type="InterPro" id="IPR036425">
    <property type="entry name" value="MoaB/Mog-like_dom_sf"/>
</dbReference>
<dbReference type="Pfam" id="PF18146">
    <property type="entry name" value="CinA_KH"/>
    <property type="match status" value="1"/>
</dbReference>
<evidence type="ECO:0000256" key="1">
    <source>
        <dbReference type="HAMAP-Rule" id="MF_00226"/>
    </source>
</evidence>
<dbReference type="Gene3D" id="3.90.950.20">
    <property type="entry name" value="CinA-like"/>
    <property type="match status" value="1"/>
</dbReference>
<dbReference type="PANTHER" id="PTHR13939:SF0">
    <property type="entry name" value="NMN AMIDOHYDROLASE-LIKE PROTEIN YFAY"/>
    <property type="match status" value="1"/>
</dbReference>
<dbReference type="OrthoDB" id="9801454at2"/>